<organism evidence="1 2">
    <name type="scientific">Neofusicoccum parvum</name>
    <dbReference type="NCBI Taxonomy" id="310453"/>
    <lineage>
        <taxon>Eukaryota</taxon>
        <taxon>Fungi</taxon>
        <taxon>Dikarya</taxon>
        <taxon>Ascomycota</taxon>
        <taxon>Pezizomycotina</taxon>
        <taxon>Dothideomycetes</taxon>
        <taxon>Dothideomycetes incertae sedis</taxon>
        <taxon>Botryosphaeriales</taxon>
        <taxon>Botryosphaeriaceae</taxon>
        <taxon>Neofusicoccum</taxon>
    </lineage>
</organism>
<reference evidence="1" key="1">
    <citation type="submission" date="2024-09" db="EMBL/GenBank/DDBJ databases">
        <title>Draft Genome Sequences of Neofusicoccum parvum.</title>
        <authorList>
            <person name="Ashida A."/>
            <person name="Camagna M."/>
            <person name="Tanaka A."/>
            <person name="Takemoto D."/>
        </authorList>
    </citation>
    <scope>NUCLEOTIDE SEQUENCE</scope>
    <source>
        <strain evidence="1">PPO83</strain>
    </source>
</reference>
<evidence type="ECO:0000313" key="1">
    <source>
        <dbReference type="EMBL" id="GME32331.1"/>
    </source>
</evidence>
<protein>
    <submittedName>
        <fullName evidence="1">Ankyrin domain protein</fullName>
    </submittedName>
</protein>
<keyword evidence="2" id="KW-1185">Reference proteome</keyword>
<sequence length="1006" mass="112612">MDFDFSAYRYQPLPTPTSIRLVRILRGRDPGLPTMCGQPFIRLSMQTVDLAAAEGPPTYRSLSYTWDSPEPEWLKRKINLSAPSYGYSGADAWPVTVDGRFVAVRKNLFEALQQLQSRYSRVSNAPDPDCYNKTELHKHAEAGRTAQAADLIRRGASVGERDAFGETPLHYAAENGHLAIVRELVRAGADLTLYDDRGRTPLHCAVHRKRGPWLDVVRFLQDPVHRAAELAQRPLQDAAASADLEARGDYDKTALHVAAELGMADEVRWLLRQGASTSARDCFGETPLHYAAENGWLKIVKMLVAAGADVAAEDSERRTPAVNAVQMERNRYREAAAFLALDGPRRAAALEAEDWGADEDSPELFWIDAICINQQDLAERSAQVLLMPQIYGRAESVLVWFGNFKPMMDREGWEYDKVKALATAMQRVNAQEAAVAELPRRWRASLRSFINDGDMPADGLLSPDEIRQVTSWLTRAWFTRSWVVQELALARDIKMFAPEFEFAWSDVLKFLCLLFHAGYFDTASFWRLDSGLRTEDGVGGDGSEAWKLAVIRLRTANNPDEWALLDPIFRQAAVSPSVSVPRVRRHGKLGLSLLLAETFNFGVKDPRDKIYALMSLAATLPEEHGIRVDYATPVGELYTKVAHMFMQGSGTSSIYITDEGLAGILEPLEGLSYAQDPYVGANGKNPDLPSWVPDFSRPLTTTRFWSRRFAAASSVAPVFSPLPDRPEGLRVSALEIDEVSDVEHEWEGIEYCELDVHKFLPFFCRAWANYNEESGDPFLIAMLRTLVGDKLWDPEDEEVQTQAISGFRDFLCAELNNHEDCLWGGDDACLGPYHPTSDPETRALRVDPTVPNLLEEFAAVHESPELFTDLGIALNALRTKDAGKLLPSEPEIKDYDLPDWCEFHGPDCSRETNDRKDFRTTMSKYYRKRGLFRTKNGRIGLGPQSLRPGHRLVLVAGSRTPLAVREALDSPIKPSSHLIGEVYLHGAMMGELVRDGHGIFQPLDLF</sequence>
<accession>A0ACB5SA50</accession>
<name>A0ACB5SA50_9PEZI</name>
<dbReference type="EMBL" id="BSXG01000219">
    <property type="protein sequence ID" value="GME32331.1"/>
    <property type="molecule type" value="Genomic_DNA"/>
</dbReference>
<comment type="caution">
    <text evidence="1">The sequence shown here is derived from an EMBL/GenBank/DDBJ whole genome shotgun (WGS) entry which is preliminary data.</text>
</comment>
<gene>
    <name evidence="1" type="primary">g11647</name>
    <name evidence="1" type="ORF">NpPPO83_00011647</name>
</gene>
<proteinExistence type="predicted"/>
<dbReference type="Proteomes" id="UP001165186">
    <property type="component" value="Unassembled WGS sequence"/>
</dbReference>
<evidence type="ECO:0000313" key="2">
    <source>
        <dbReference type="Proteomes" id="UP001165186"/>
    </source>
</evidence>